<accession>A0A2P2P3Z4</accession>
<dbReference type="EMBL" id="GGEC01068915">
    <property type="protein sequence ID" value="MBX49399.1"/>
    <property type="molecule type" value="Transcribed_RNA"/>
</dbReference>
<sequence length="32" mass="3740">MSRFYFSNINIAAKAISQLVNLRILIKIFQII</sequence>
<organism evidence="1">
    <name type="scientific">Rhizophora mucronata</name>
    <name type="common">Asiatic mangrove</name>
    <dbReference type="NCBI Taxonomy" id="61149"/>
    <lineage>
        <taxon>Eukaryota</taxon>
        <taxon>Viridiplantae</taxon>
        <taxon>Streptophyta</taxon>
        <taxon>Embryophyta</taxon>
        <taxon>Tracheophyta</taxon>
        <taxon>Spermatophyta</taxon>
        <taxon>Magnoliopsida</taxon>
        <taxon>eudicotyledons</taxon>
        <taxon>Gunneridae</taxon>
        <taxon>Pentapetalae</taxon>
        <taxon>rosids</taxon>
        <taxon>fabids</taxon>
        <taxon>Malpighiales</taxon>
        <taxon>Rhizophoraceae</taxon>
        <taxon>Rhizophora</taxon>
    </lineage>
</organism>
<protein>
    <submittedName>
        <fullName evidence="1">Uncharacterized protein</fullName>
    </submittedName>
</protein>
<name>A0A2P2P3Z4_RHIMU</name>
<reference evidence="1" key="1">
    <citation type="submission" date="2018-02" db="EMBL/GenBank/DDBJ databases">
        <title>Rhizophora mucronata_Transcriptome.</title>
        <authorList>
            <person name="Meera S.P."/>
            <person name="Sreeshan A."/>
            <person name="Augustine A."/>
        </authorList>
    </citation>
    <scope>NUCLEOTIDE SEQUENCE</scope>
    <source>
        <tissue evidence="1">Leaf</tissue>
    </source>
</reference>
<dbReference type="AlphaFoldDB" id="A0A2P2P3Z4"/>
<evidence type="ECO:0000313" key="1">
    <source>
        <dbReference type="EMBL" id="MBX49399.1"/>
    </source>
</evidence>
<proteinExistence type="predicted"/>